<dbReference type="EMBL" id="WUUU01000021">
    <property type="protein sequence ID" value="MXR19954.1"/>
    <property type="molecule type" value="Genomic_DNA"/>
</dbReference>
<dbReference type="RefSeq" id="WP_159525516.1">
    <property type="nucleotide sequence ID" value="NZ_WUUU01000021.1"/>
</dbReference>
<sequence length="143" mass="16422">METHRKGELTEAVAIAELKRRGVPVVVPFGDSERYDLVAEASGSFYRLQVKTGLFDGETVEFRGYSVHTNSRGNVHDQYEEDVDYFLVYCHDLEAMYLVDEDDVASNMRLRVAEPDVEQPSINWAEDYEFDEQWPRPGAPARN</sequence>
<keyword evidence="3" id="KW-1185">Reference proteome</keyword>
<comment type="caution">
    <text evidence="2">The sequence shown here is derived from an EMBL/GenBank/DDBJ whole genome shotgun (WGS) entry which is preliminary data.</text>
</comment>
<reference evidence="2 3" key="1">
    <citation type="submission" date="2019-12" db="EMBL/GenBank/DDBJ databases">
        <title>Isolation and characterization of three novel carbon monoxide-oxidizing members of Halobacteria from salione crusts and soils.</title>
        <authorList>
            <person name="Myers M.R."/>
            <person name="King G.M."/>
        </authorList>
    </citation>
    <scope>NUCLEOTIDE SEQUENCE [LARGE SCALE GENOMIC DNA]</scope>
    <source>
        <strain evidence="2 3">PCN9</strain>
    </source>
</reference>
<dbReference type="InterPro" id="IPR021671">
    <property type="entry name" value="PD(D/E)XK_Endonuc"/>
</dbReference>
<proteinExistence type="predicted"/>
<feature type="domain" description="PD(D/E)XK endonuclease" evidence="1">
    <location>
        <begin position="1"/>
        <end position="130"/>
    </location>
</feature>
<dbReference type="Proteomes" id="UP000471521">
    <property type="component" value="Unassembled WGS sequence"/>
</dbReference>
<accession>A0A6B0SE27</accession>
<dbReference type="GO" id="GO:0003676">
    <property type="term" value="F:nucleic acid binding"/>
    <property type="evidence" value="ECO:0007669"/>
    <property type="project" value="InterPro"/>
</dbReference>
<evidence type="ECO:0000313" key="2">
    <source>
        <dbReference type="EMBL" id="MXR19954.1"/>
    </source>
</evidence>
<dbReference type="InterPro" id="IPR011856">
    <property type="entry name" value="tRNA_endonuc-like_dom_sf"/>
</dbReference>
<protein>
    <recommendedName>
        <fullName evidence="1">PD(D/E)XK endonuclease domain-containing protein</fullName>
    </recommendedName>
</protein>
<dbReference type="Pfam" id="PF11645">
    <property type="entry name" value="PDDEXK_5"/>
    <property type="match status" value="1"/>
</dbReference>
<organism evidence="2 3">
    <name type="scientific">Halobacterium bonnevillei</name>
    <dbReference type="NCBI Taxonomy" id="2692200"/>
    <lineage>
        <taxon>Archaea</taxon>
        <taxon>Methanobacteriati</taxon>
        <taxon>Methanobacteriota</taxon>
        <taxon>Stenosarchaea group</taxon>
        <taxon>Halobacteria</taxon>
        <taxon>Halobacteriales</taxon>
        <taxon>Halobacteriaceae</taxon>
        <taxon>Halobacterium</taxon>
    </lineage>
</organism>
<dbReference type="AlphaFoldDB" id="A0A6B0SE27"/>
<evidence type="ECO:0000313" key="3">
    <source>
        <dbReference type="Proteomes" id="UP000471521"/>
    </source>
</evidence>
<evidence type="ECO:0000259" key="1">
    <source>
        <dbReference type="Pfam" id="PF11645"/>
    </source>
</evidence>
<dbReference type="Gene3D" id="3.40.1350.10">
    <property type="match status" value="1"/>
</dbReference>
<name>A0A6B0SE27_9EURY</name>
<dbReference type="OrthoDB" id="350649at2157"/>
<gene>
    <name evidence="2" type="ORF">GRX66_04830</name>
</gene>